<dbReference type="InterPro" id="IPR013780">
    <property type="entry name" value="Glyco_hydro_b"/>
</dbReference>
<evidence type="ECO:0000256" key="6">
    <source>
        <dbReference type="ARBA" id="ARBA00023295"/>
    </source>
</evidence>
<evidence type="ECO:0000256" key="7">
    <source>
        <dbReference type="PIRSR" id="PIRSR001021-1"/>
    </source>
</evidence>
<dbReference type="EC" id="3.2.1.1" evidence="10"/>
<dbReference type="Pfam" id="PF09154">
    <property type="entry name" value="Alpha-amy_C_pro"/>
    <property type="match status" value="1"/>
</dbReference>
<dbReference type="GO" id="GO:0004556">
    <property type="term" value="F:alpha-amylase activity"/>
    <property type="evidence" value="ECO:0007669"/>
    <property type="project" value="UniProtKB-EC"/>
</dbReference>
<dbReference type="SUPFAM" id="SSF51011">
    <property type="entry name" value="Glycosyl hydrolase domain"/>
    <property type="match status" value="1"/>
</dbReference>
<keyword evidence="3 8" id="KW-0479">Metal-binding</keyword>
<dbReference type="PANTHER" id="PTHR43447">
    <property type="entry name" value="ALPHA-AMYLASE"/>
    <property type="match status" value="1"/>
</dbReference>
<dbReference type="SUPFAM" id="SSF51445">
    <property type="entry name" value="(Trans)glycosidases"/>
    <property type="match status" value="1"/>
</dbReference>
<dbReference type="InterPro" id="IPR017853">
    <property type="entry name" value="GH"/>
</dbReference>
<keyword evidence="4 10" id="KW-0378">Hydrolase</keyword>
<evidence type="ECO:0000256" key="3">
    <source>
        <dbReference type="ARBA" id="ARBA00022723"/>
    </source>
</evidence>
<dbReference type="GO" id="GO:0005509">
    <property type="term" value="F:calcium ion binding"/>
    <property type="evidence" value="ECO:0007669"/>
    <property type="project" value="InterPro"/>
</dbReference>
<feature type="binding site" evidence="8">
    <location>
        <position position="201"/>
    </location>
    <ligand>
        <name>Ca(2+)</name>
        <dbReference type="ChEBI" id="CHEBI:29108"/>
        <label>1</label>
    </ligand>
</feature>
<protein>
    <submittedName>
        <fullName evidence="10">Alpha-amylase</fullName>
        <ecNumber evidence="10">3.2.1.1</ecNumber>
    </submittedName>
</protein>
<feature type="binding site" evidence="8">
    <location>
        <position position="103"/>
    </location>
    <ligand>
        <name>Ca(2+)</name>
        <dbReference type="ChEBI" id="CHEBI:29108"/>
        <label>1</label>
    </ligand>
</feature>
<keyword evidence="6 10" id="KW-0326">Glycosidase</keyword>
<dbReference type="InterPro" id="IPR015237">
    <property type="entry name" value="Alpha-amylase_C_pro"/>
</dbReference>
<dbReference type="Gene3D" id="3.20.20.80">
    <property type="entry name" value="Glycosidases"/>
    <property type="match status" value="1"/>
</dbReference>
<evidence type="ECO:0000256" key="5">
    <source>
        <dbReference type="ARBA" id="ARBA00023277"/>
    </source>
</evidence>
<evidence type="ECO:0000313" key="10">
    <source>
        <dbReference type="EMBL" id="RGU55161.1"/>
    </source>
</evidence>
<sequence length="481" mass="55744">MENGVMMQYFEWNMPNDGDLWNQLKRDASHLHAIGITAVWIPPAYKALKQDDEGYGTYDLYDLGEFDQKETIRTKYGTKQQLQEMIDELHKNQVGVYLDAVMNHKAGADYTEKFMAREVNPDQRTEQLGEPYEIEGWTGFNFPGRGNKYSDFKWHWYHFSGIDCDVVTGKKGIFQIVGEGKTWSEGVDDENGNYDFLMFADIDFDHPEVVEEMKKWGIWVSQELHLDGMRLDAIKHINDQFIAHFLEAVRAKQGQQFYAVGEYWKNDKDSLDKYLSEVKYKIDLFDVPLHYHFFQASQKGRDYDLQELFNDTLVNAHPDLAVTFVDNHDSQKNSSLESQVKDWFKPLAYGLILLRKDGYPCIFYGDYYSIKRKQSPHRPILDILLDARKKYAHGEQLDYFDHPNTIGFTRKGDEAHPHSGLALLISNGEDGDKIMQVGTEHQGEIWHEITGNRQEEVTIDEEGNGKFTVSGSKLAVWVVKI</sequence>
<dbReference type="CDD" id="cd11318">
    <property type="entry name" value="AmyAc_bac_fung_AmyA"/>
    <property type="match status" value="1"/>
</dbReference>
<evidence type="ECO:0000256" key="1">
    <source>
        <dbReference type="ARBA" id="ARBA00001913"/>
    </source>
</evidence>
<comment type="cofactor">
    <cofactor evidence="1">
        <name>Ca(2+)</name>
        <dbReference type="ChEBI" id="CHEBI:29108"/>
    </cofactor>
</comment>
<feature type="binding site" evidence="8">
    <location>
        <position position="236"/>
    </location>
    <ligand>
        <name>Ca(2+)</name>
        <dbReference type="ChEBI" id="CHEBI:29108"/>
        <label>1</label>
    </ligand>
</feature>
<name>A0A412TN30_9BACT</name>
<dbReference type="Gene3D" id="2.40.30.140">
    <property type="match status" value="1"/>
</dbReference>
<dbReference type="Proteomes" id="UP000284243">
    <property type="component" value="Unassembled WGS sequence"/>
</dbReference>
<gene>
    <name evidence="10" type="ORF">DWW57_13195</name>
</gene>
<evidence type="ECO:0000256" key="2">
    <source>
        <dbReference type="ARBA" id="ARBA00008061"/>
    </source>
</evidence>
<evidence type="ECO:0000256" key="4">
    <source>
        <dbReference type="ARBA" id="ARBA00022801"/>
    </source>
</evidence>
<keyword evidence="5" id="KW-0119">Carbohydrate metabolism</keyword>
<feature type="binding site" evidence="8">
    <location>
        <position position="195"/>
    </location>
    <ligand>
        <name>Ca(2+)</name>
        <dbReference type="ChEBI" id="CHEBI:29108"/>
        <label>1</label>
    </ligand>
</feature>
<evidence type="ECO:0000259" key="9">
    <source>
        <dbReference type="SMART" id="SM00642"/>
    </source>
</evidence>
<evidence type="ECO:0000256" key="8">
    <source>
        <dbReference type="PIRSR" id="PIRSR001021-2"/>
    </source>
</evidence>
<organism evidence="10 11">
    <name type="scientific">Odoribacter splanchnicus</name>
    <dbReference type="NCBI Taxonomy" id="28118"/>
    <lineage>
        <taxon>Bacteria</taxon>
        <taxon>Pseudomonadati</taxon>
        <taxon>Bacteroidota</taxon>
        <taxon>Bacteroidia</taxon>
        <taxon>Bacteroidales</taxon>
        <taxon>Odoribacteraceae</taxon>
        <taxon>Odoribacter</taxon>
    </lineage>
</organism>
<feature type="domain" description="Glycosyl hydrolase family 13 catalytic" evidence="9">
    <location>
        <begin position="4"/>
        <end position="388"/>
    </location>
</feature>
<reference evidence="10 11" key="1">
    <citation type="submission" date="2018-08" db="EMBL/GenBank/DDBJ databases">
        <title>A genome reference for cultivated species of the human gut microbiota.</title>
        <authorList>
            <person name="Zou Y."/>
            <person name="Xue W."/>
            <person name="Luo G."/>
        </authorList>
    </citation>
    <scope>NUCLEOTIDE SEQUENCE [LARGE SCALE GENOMIC DNA]</scope>
    <source>
        <strain evidence="10 11">AF16-14</strain>
    </source>
</reference>
<dbReference type="Gene3D" id="2.60.40.1180">
    <property type="entry name" value="Golgi alpha-mannosidase II"/>
    <property type="match status" value="1"/>
</dbReference>
<dbReference type="Pfam" id="PF00128">
    <property type="entry name" value="Alpha-amylase"/>
    <property type="match status" value="1"/>
</dbReference>
<dbReference type="SMART" id="SM00642">
    <property type="entry name" value="Aamy"/>
    <property type="match status" value="1"/>
</dbReference>
<comment type="caution">
    <text evidence="10">The sequence shown here is derived from an EMBL/GenBank/DDBJ whole genome shotgun (WGS) entry which is preliminary data.</text>
</comment>
<feature type="binding site" evidence="8">
    <location>
        <position position="203"/>
    </location>
    <ligand>
        <name>Ca(2+)</name>
        <dbReference type="ChEBI" id="CHEBI:29108"/>
        <label>2</label>
    </ligand>
</feature>
<dbReference type="NCBIfam" id="NF006968">
    <property type="entry name" value="PRK09441.1-1"/>
    <property type="match status" value="1"/>
</dbReference>
<comment type="similarity">
    <text evidence="2">Belongs to the glycosyl hydrolase 13 family.</text>
</comment>
<dbReference type="EMBL" id="QRYC01000020">
    <property type="protein sequence ID" value="RGU55161.1"/>
    <property type="molecule type" value="Genomic_DNA"/>
</dbReference>
<keyword evidence="8" id="KW-0106">Calcium</keyword>
<dbReference type="PIRSF" id="PIRSF001021">
    <property type="entry name" value="Alph-amls_thrmst"/>
    <property type="match status" value="1"/>
</dbReference>
<evidence type="ECO:0000313" key="11">
    <source>
        <dbReference type="Proteomes" id="UP000284243"/>
    </source>
</evidence>
<dbReference type="InterPro" id="IPR013776">
    <property type="entry name" value="A-amylase_thermo"/>
</dbReference>
<dbReference type="AlphaFoldDB" id="A0A412TN30"/>
<accession>A0A412TN30</accession>
<dbReference type="InterPro" id="IPR006047">
    <property type="entry name" value="GH13_cat_dom"/>
</dbReference>
<dbReference type="GO" id="GO:0005975">
    <property type="term" value="P:carbohydrate metabolic process"/>
    <property type="evidence" value="ECO:0007669"/>
    <property type="project" value="InterPro"/>
</dbReference>
<dbReference type="RefSeq" id="WP_046402900.1">
    <property type="nucleotide sequence ID" value="NZ_CABJFF010000005.1"/>
</dbReference>
<dbReference type="NCBIfam" id="NF006969">
    <property type="entry name" value="PRK09441.1-2"/>
    <property type="match status" value="1"/>
</dbReference>
<feature type="active site" description="Proton donor" evidence="7">
    <location>
        <position position="262"/>
    </location>
</feature>
<feature type="active site" description="Nucleophile" evidence="7">
    <location>
        <position position="232"/>
    </location>
</feature>
<proteinExistence type="inferred from homology"/>